<reference evidence="13 14" key="1">
    <citation type="journal article" date="2016" name="Nat. Commun.">
        <title>Thousands of microbial genomes shed light on interconnected biogeochemical processes in an aquifer system.</title>
        <authorList>
            <person name="Anantharaman K."/>
            <person name="Brown C.T."/>
            <person name="Hug L.A."/>
            <person name="Sharon I."/>
            <person name="Castelle C.J."/>
            <person name="Probst A.J."/>
            <person name="Thomas B.C."/>
            <person name="Singh A."/>
            <person name="Wilkins M.J."/>
            <person name="Karaoz U."/>
            <person name="Brodie E.L."/>
            <person name="Williams K.H."/>
            <person name="Hubbard S.S."/>
            <person name="Banfield J.F."/>
        </authorList>
    </citation>
    <scope>NUCLEOTIDE SEQUENCE [LARGE SCALE GENOMIC DNA]</scope>
</reference>
<organism evidence="13 14">
    <name type="scientific">Candidatus Daviesbacteria bacterium RIFCSPHIGHO2_01_FULL_41_23</name>
    <dbReference type="NCBI Taxonomy" id="1797764"/>
    <lineage>
        <taxon>Bacteria</taxon>
        <taxon>Candidatus Daviesiibacteriota</taxon>
    </lineage>
</organism>
<keyword evidence="8 11" id="KW-1133">Transmembrane helix</keyword>
<dbReference type="GO" id="GO:0006508">
    <property type="term" value="P:proteolysis"/>
    <property type="evidence" value="ECO:0007669"/>
    <property type="project" value="UniProtKB-KW"/>
</dbReference>
<dbReference type="PANTHER" id="PTHR42837">
    <property type="entry name" value="REGULATOR OF SIGMA-E PROTEASE RSEP"/>
    <property type="match status" value="1"/>
</dbReference>
<dbReference type="InterPro" id="IPR008915">
    <property type="entry name" value="Peptidase_M50"/>
</dbReference>
<dbReference type="InterPro" id="IPR036034">
    <property type="entry name" value="PDZ_sf"/>
</dbReference>
<feature type="transmembrane region" description="Helical" evidence="11">
    <location>
        <begin position="287"/>
        <end position="307"/>
    </location>
</feature>
<sequence length="363" mass="39985">MLFSIIIFIATLLLLVLIHEFGHFIVAKKFGIKVLEFGFGIPPRVWGKKIGETLYSVNWLPFGGFVKLLGEDEDVSDKNSKDKKRNFQFKPVGQRIAVVVAGVVMNLILAWLLFYIVIIGQNFKIIYPSEPGVYIAEVEQGFPARQAGIRENEKLLAVNGQAISDIEQARNLIKAKGSVPVTLSLADVDGKNKREITVTPQKQDSGDVLIGVIFSPIPLREYRSIPEKLFSGITYSADLTRLTFAGFGKLGSDLVSGNFGQVSKSVAGPVGMATITNDILSSGWTAILPYIWFVGVISLTLSIFNVLPIPALDGGRLLFLVVEAATRKKVREDIERIVHQVGFIILLALILLITFSDIRKLFP</sequence>
<keyword evidence="9" id="KW-0482">Metalloprotease</keyword>
<dbReference type="InterPro" id="IPR001478">
    <property type="entry name" value="PDZ"/>
</dbReference>
<dbReference type="Pfam" id="PF17820">
    <property type="entry name" value="PDZ_6"/>
    <property type="match status" value="1"/>
</dbReference>
<evidence type="ECO:0000256" key="5">
    <source>
        <dbReference type="ARBA" id="ARBA00022692"/>
    </source>
</evidence>
<feature type="transmembrane region" description="Helical" evidence="11">
    <location>
        <begin position="337"/>
        <end position="355"/>
    </location>
</feature>
<protein>
    <recommendedName>
        <fullName evidence="12">PDZ domain-containing protein</fullName>
    </recommendedName>
</protein>
<evidence type="ECO:0000256" key="2">
    <source>
        <dbReference type="ARBA" id="ARBA00004141"/>
    </source>
</evidence>
<dbReference type="PROSITE" id="PS50106">
    <property type="entry name" value="PDZ"/>
    <property type="match status" value="1"/>
</dbReference>
<dbReference type="GO" id="GO:0016020">
    <property type="term" value="C:membrane"/>
    <property type="evidence" value="ECO:0007669"/>
    <property type="project" value="UniProtKB-SubCell"/>
</dbReference>
<evidence type="ECO:0000256" key="8">
    <source>
        <dbReference type="ARBA" id="ARBA00022989"/>
    </source>
</evidence>
<keyword evidence="4" id="KW-0645">Protease</keyword>
<keyword evidence="7" id="KW-0862">Zinc</keyword>
<evidence type="ECO:0000259" key="12">
    <source>
        <dbReference type="PROSITE" id="PS50106"/>
    </source>
</evidence>
<dbReference type="InterPro" id="IPR004387">
    <property type="entry name" value="Pept_M50_Zn"/>
</dbReference>
<evidence type="ECO:0000313" key="13">
    <source>
        <dbReference type="EMBL" id="OGE19248.1"/>
    </source>
</evidence>
<dbReference type="SMART" id="SM00228">
    <property type="entry name" value="PDZ"/>
    <property type="match status" value="1"/>
</dbReference>
<evidence type="ECO:0000313" key="14">
    <source>
        <dbReference type="Proteomes" id="UP000176336"/>
    </source>
</evidence>
<dbReference type="AlphaFoldDB" id="A0A1F5ISA5"/>
<evidence type="ECO:0000256" key="3">
    <source>
        <dbReference type="ARBA" id="ARBA00007931"/>
    </source>
</evidence>
<evidence type="ECO:0000256" key="11">
    <source>
        <dbReference type="SAM" id="Phobius"/>
    </source>
</evidence>
<proteinExistence type="inferred from homology"/>
<evidence type="ECO:0000256" key="7">
    <source>
        <dbReference type="ARBA" id="ARBA00022833"/>
    </source>
</evidence>
<dbReference type="Gene3D" id="2.30.42.10">
    <property type="match status" value="1"/>
</dbReference>
<gene>
    <name evidence="13" type="ORF">A2871_00125</name>
</gene>
<dbReference type="PANTHER" id="PTHR42837:SF2">
    <property type="entry name" value="MEMBRANE METALLOPROTEASE ARASP2, CHLOROPLASTIC-RELATED"/>
    <property type="match status" value="1"/>
</dbReference>
<dbReference type="GO" id="GO:0004222">
    <property type="term" value="F:metalloendopeptidase activity"/>
    <property type="evidence" value="ECO:0007669"/>
    <property type="project" value="InterPro"/>
</dbReference>
<evidence type="ECO:0000256" key="9">
    <source>
        <dbReference type="ARBA" id="ARBA00023049"/>
    </source>
</evidence>
<dbReference type="EMBL" id="MFCR01000003">
    <property type="protein sequence ID" value="OGE19248.1"/>
    <property type="molecule type" value="Genomic_DNA"/>
</dbReference>
<evidence type="ECO:0000256" key="1">
    <source>
        <dbReference type="ARBA" id="ARBA00001947"/>
    </source>
</evidence>
<comment type="caution">
    <text evidence="13">The sequence shown here is derived from an EMBL/GenBank/DDBJ whole genome shotgun (WGS) entry which is preliminary data.</text>
</comment>
<keyword evidence="6" id="KW-0378">Hydrolase</keyword>
<dbReference type="Proteomes" id="UP000176336">
    <property type="component" value="Unassembled WGS sequence"/>
</dbReference>
<comment type="subcellular location">
    <subcellularLocation>
        <location evidence="2">Membrane</location>
        <topology evidence="2">Multi-pass membrane protein</topology>
    </subcellularLocation>
</comment>
<dbReference type="InterPro" id="IPR041489">
    <property type="entry name" value="PDZ_6"/>
</dbReference>
<dbReference type="CDD" id="cd06163">
    <property type="entry name" value="S2P-M50_PDZ_RseP-like"/>
    <property type="match status" value="1"/>
</dbReference>
<evidence type="ECO:0000256" key="10">
    <source>
        <dbReference type="ARBA" id="ARBA00023136"/>
    </source>
</evidence>
<evidence type="ECO:0000256" key="6">
    <source>
        <dbReference type="ARBA" id="ARBA00022801"/>
    </source>
</evidence>
<keyword evidence="5 11" id="KW-0812">Transmembrane</keyword>
<accession>A0A1F5ISA5</accession>
<keyword evidence="10 11" id="KW-0472">Membrane</keyword>
<feature type="domain" description="PDZ" evidence="12">
    <location>
        <begin position="132"/>
        <end position="187"/>
    </location>
</feature>
<comment type="similarity">
    <text evidence="3">Belongs to the peptidase M50B family.</text>
</comment>
<dbReference type="Pfam" id="PF02163">
    <property type="entry name" value="Peptidase_M50"/>
    <property type="match status" value="1"/>
</dbReference>
<feature type="transmembrane region" description="Helical" evidence="11">
    <location>
        <begin position="6"/>
        <end position="26"/>
    </location>
</feature>
<name>A0A1F5ISA5_9BACT</name>
<comment type="cofactor">
    <cofactor evidence="1">
        <name>Zn(2+)</name>
        <dbReference type="ChEBI" id="CHEBI:29105"/>
    </cofactor>
</comment>
<dbReference type="SUPFAM" id="SSF50156">
    <property type="entry name" value="PDZ domain-like"/>
    <property type="match status" value="1"/>
</dbReference>
<evidence type="ECO:0000256" key="4">
    <source>
        <dbReference type="ARBA" id="ARBA00022670"/>
    </source>
</evidence>
<feature type="transmembrane region" description="Helical" evidence="11">
    <location>
        <begin position="96"/>
        <end position="118"/>
    </location>
</feature>